<dbReference type="Gene3D" id="3.55.50.30">
    <property type="match status" value="1"/>
</dbReference>
<evidence type="ECO:0000259" key="3">
    <source>
        <dbReference type="Pfam" id="PF16344"/>
    </source>
</evidence>
<dbReference type="Pfam" id="PF04773">
    <property type="entry name" value="FecR"/>
    <property type="match status" value="1"/>
</dbReference>
<dbReference type="RefSeq" id="WP_176785626.1">
    <property type="nucleotide sequence ID" value="NZ_FNGS01000008.1"/>
</dbReference>
<dbReference type="PANTHER" id="PTHR30273">
    <property type="entry name" value="PERIPLASMIC SIGNAL SENSOR AND SIGMA FACTOR ACTIVATOR FECR-RELATED"/>
    <property type="match status" value="1"/>
</dbReference>
<dbReference type="InterPro" id="IPR006860">
    <property type="entry name" value="FecR"/>
</dbReference>
<protein>
    <submittedName>
        <fullName evidence="4">FecR family protein</fullName>
    </submittedName>
</protein>
<dbReference type="InterPro" id="IPR032508">
    <property type="entry name" value="FecR_C"/>
</dbReference>
<keyword evidence="1" id="KW-1133">Transmembrane helix</keyword>
<accession>A0A1G9VE24</accession>
<proteinExistence type="predicted"/>
<evidence type="ECO:0000313" key="5">
    <source>
        <dbReference type="Proteomes" id="UP000198901"/>
    </source>
</evidence>
<dbReference type="GO" id="GO:0016989">
    <property type="term" value="F:sigma factor antagonist activity"/>
    <property type="evidence" value="ECO:0007669"/>
    <property type="project" value="TreeGrafter"/>
</dbReference>
<feature type="domain" description="FecR protein" evidence="2">
    <location>
        <begin position="115"/>
        <end position="211"/>
    </location>
</feature>
<dbReference type="PIRSF" id="PIRSF018266">
    <property type="entry name" value="FecR"/>
    <property type="match status" value="1"/>
</dbReference>
<evidence type="ECO:0000313" key="4">
    <source>
        <dbReference type="EMBL" id="SDM70356.1"/>
    </source>
</evidence>
<dbReference type="Pfam" id="PF16344">
    <property type="entry name" value="FecR_C"/>
    <property type="match status" value="1"/>
</dbReference>
<dbReference type="AlphaFoldDB" id="A0A1G9VE24"/>
<sequence>MEQPVSKQTVFEHFEGRTSPLQRHLLEEWLRTPVNRETYYEWLEEWETRHLQYIADTDGAMQQSLTQLAIQPTTEPAPAIRKPWMSLRRAAAAALVLLTLSAGLYLIKDYVLYKTFETAYGQVKKITLTDGTIVTLNAHSTLRLSRFGFGKEGRHVYLTGEADFDVTHTPDHQPFQVHIDKGFDVTVLGTQFTVYARTRKTQLLLKTGKVRIDYTEGARQRKVFVKPGELVSLDPQGRFNHKTVRSPRPYDAWKEYRYEFHHTPLQEIAYMLQENYGLQVEITGTRLAGETVNGTFPARTAEELLQAIALAYDINVNRQDSKVVFFE</sequence>
<organism evidence="4 5">
    <name type="scientific">Siphonobacter aquaeclarae</name>
    <dbReference type="NCBI Taxonomy" id="563176"/>
    <lineage>
        <taxon>Bacteria</taxon>
        <taxon>Pseudomonadati</taxon>
        <taxon>Bacteroidota</taxon>
        <taxon>Cytophagia</taxon>
        <taxon>Cytophagales</taxon>
        <taxon>Cytophagaceae</taxon>
        <taxon>Siphonobacter</taxon>
    </lineage>
</organism>
<keyword evidence="5" id="KW-1185">Reference proteome</keyword>
<keyword evidence="1" id="KW-0472">Membrane</keyword>
<dbReference type="Proteomes" id="UP000198901">
    <property type="component" value="Unassembled WGS sequence"/>
</dbReference>
<reference evidence="4 5" key="1">
    <citation type="submission" date="2016-10" db="EMBL/GenBank/DDBJ databases">
        <authorList>
            <person name="de Groot N.N."/>
        </authorList>
    </citation>
    <scope>NUCLEOTIDE SEQUENCE [LARGE SCALE GENOMIC DNA]</scope>
    <source>
        <strain evidence="4 5">DSM 21668</strain>
    </source>
</reference>
<dbReference type="Gene3D" id="2.60.120.1440">
    <property type="match status" value="1"/>
</dbReference>
<name>A0A1G9VE24_9BACT</name>
<dbReference type="InterPro" id="IPR012373">
    <property type="entry name" value="Ferrdict_sens_TM"/>
</dbReference>
<feature type="transmembrane region" description="Helical" evidence="1">
    <location>
        <begin position="90"/>
        <end position="107"/>
    </location>
</feature>
<evidence type="ECO:0000256" key="1">
    <source>
        <dbReference type="SAM" id="Phobius"/>
    </source>
</evidence>
<gene>
    <name evidence="4" type="ORF">SAMN04488090_4073</name>
</gene>
<dbReference type="EMBL" id="FNGS01000008">
    <property type="protein sequence ID" value="SDM70356.1"/>
    <property type="molecule type" value="Genomic_DNA"/>
</dbReference>
<dbReference type="STRING" id="563176.SAMN04488090_4073"/>
<feature type="domain" description="Protein FecR C-terminal" evidence="3">
    <location>
        <begin position="258"/>
        <end position="323"/>
    </location>
</feature>
<keyword evidence="1" id="KW-0812">Transmembrane</keyword>
<dbReference type="PANTHER" id="PTHR30273:SF2">
    <property type="entry name" value="PROTEIN FECR"/>
    <property type="match status" value="1"/>
</dbReference>
<evidence type="ECO:0000259" key="2">
    <source>
        <dbReference type="Pfam" id="PF04773"/>
    </source>
</evidence>